<keyword evidence="2" id="KW-0472">Membrane</keyword>
<dbReference type="Proteomes" id="UP000015241">
    <property type="component" value="Unassembled WGS sequence"/>
</dbReference>
<keyword evidence="2" id="KW-0812">Transmembrane</keyword>
<dbReference type="OrthoDB" id="2152029at2759"/>
<proteinExistence type="predicted"/>
<gene>
    <name evidence="4" type="ORF">FOMPIDRAFT_1153258</name>
</gene>
<evidence type="ECO:0000256" key="2">
    <source>
        <dbReference type="SAM" id="Phobius"/>
    </source>
</evidence>
<keyword evidence="2" id="KW-1133">Transmembrane helix</keyword>
<keyword evidence="1" id="KW-0378">Hydrolase</keyword>
<reference evidence="4 5" key="1">
    <citation type="journal article" date="2012" name="Science">
        <title>The Paleozoic origin of enzymatic lignin decomposition reconstructed from 31 fungal genomes.</title>
        <authorList>
            <person name="Floudas D."/>
            <person name="Binder M."/>
            <person name="Riley R."/>
            <person name="Barry K."/>
            <person name="Blanchette R.A."/>
            <person name="Henrissat B."/>
            <person name="Martinez A.T."/>
            <person name="Otillar R."/>
            <person name="Spatafora J.W."/>
            <person name="Yadav J.S."/>
            <person name="Aerts A."/>
            <person name="Benoit I."/>
            <person name="Boyd A."/>
            <person name="Carlson A."/>
            <person name="Copeland A."/>
            <person name="Coutinho P.M."/>
            <person name="de Vries R.P."/>
            <person name="Ferreira P."/>
            <person name="Findley K."/>
            <person name="Foster B."/>
            <person name="Gaskell J."/>
            <person name="Glotzer D."/>
            <person name="Gorecki P."/>
            <person name="Heitman J."/>
            <person name="Hesse C."/>
            <person name="Hori C."/>
            <person name="Igarashi K."/>
            <person name="Jurgens J.A."/>
            <person name="Kallen N."/>
            <person name="Kersten P."/>
            <person name="Kohler A."/>
            <person name="Kuees U."/>
            <person name="Kumar T.K.A."/>
            <person name="Kuo A."/>
            <person name="LaButti K."/>
            <person name="Larrondo L.F."/>
            <person name="Lindquist E."/>
            <person name="Ling A."/>
            <person name="Lombard V."/>
            <person name="Lucas S."/>
            <person name="Lundell T."/>
            <person name="Martin R."/>
            <person name="McLaughlin D.J."/>
            <person name="Morgenstern I."/>
            <person name="Morin E."/>
            <person name="Murat C."/>
            <person name="Nagy L.G."/>
            <person name="Nolan M."/>
            <person name="Ohm R.A."/>
            <person name="Patyshakuliyeva A."/>
            <person name="Rokas A."/>
            <person name="Ruiz-Duenas F.J."/>
            <person name="Sabat G."/>
            <person name="Salamov A."/>
            <person name="Samejima M."/>
            <person name="Schmutz J."/>
            <person name="Slot J.C."/>
            <person name="St John F."/>
            <person name="Stenlid J."/>
            <person name="Sun H."/>
            <person name="Sun S."/>
            <person name="Syed K."/>
            <person name="Tsang A."/>
            <person name="Wiebenga A."/>
            <person name="Young D."/>
            <person name="Pisabarro A."/>
            <person name="Eastwood D.C."/>
            <person name="Martin F."/>
            <person name="Cullen D."/>
            <person name="Grigoriev I.V."/>
            <person name="Hibbett D.S."/>
        </authorList>
    </citation>
    <scope>NUCLEOTIDE SEQUENCE</scope>
    <source>
        <strain evidence="5">FP-58527</strain>
    </source>
</reference>
<dbReference type="Pfam" id="PF07859">
    <property type="entry name" value="Abhydrolase_3"/>
    <property type="match status" value="1"/>
</dbReference>
<dbReference type="EMBL" id="KE504235">
    <property type="protein sequence ID" value="EPS94367.1"/>
    <property type="molecule type" value="Genomic_DNA"/>
</dbReference>
<dbReference type="STRING" id="743788.S8DP21"/>
<dbReference type="InterPro" id="IPR013094">
    <property type="entry name" value="AB_hydrolase_3"/>
</dbReference>
<dbReference type="HOGENOM" id="CLU_019364_1_0_1"/>
<dbReference type="InterPro" id="IPR050300">
    <property type="entry name" value="GDXG_lipolytic_enzyme"/>
</dbReference>
<dbReference type="eggNOG" id="KOG1515">
    <property type="taxonomic scope" value="Eukaryota"/>
</dbReference>
<keyword evidence="5" id="KW-1185">Reference proteome</keyword>
<name>S8DP21_FOMSC</name>
<dbReference type="PANTHER" id="PTHR48081:SF26">
    <property type="entry name" value="ALPHA_BETA HYDROLASE FOLD-3 DOMAIN-CONTAINING PROTEIN"/>
    <property type="match status" value="1"/>
</dbReference>
<sequence>MSFPYRHQPFKALYISWTAITLLVRLPAWVVANAIPAWRRPLSWPLKRIIIVKILRTLLDFMYATDFSPMAAPTLEQLAKHASFVWVDSAPHLVVGEVKDMAEKNGAKALKTGGFWYGPRGPNGKVGQAAGKNEKVIYNFHGGAYIMGSGAPSDSSMATTAEGFQRHLLAYNRIFALEYRLASAAPFPLANAYPACLLDAIAGYRYLVEDVGFAPENILFTGDSAGGGIAFALAYYLHKHRDVLSKVSKVKLDNAGRVVLISPTADWTLAGDLSPGHSMFRNWNTDFVYPILASGYTLRALAGHTSKEIVTASAYLSPGSLAFEHTPGMFTGMPRTCIVAGGLEQTLDPMLTLRDRLTKDMGEEMVAFIEEPNATHDCVASAWQEPERSDVLKKISDWA</sequence>
<feature type="transmembrane region" description="Helical" evidence="2">
    <location>
        <begin position="12"/>
        <end position="32"/>
    </location>
</feature>
<dbReference type="PANTHER" id="PTHR48081">
    <property type="entry name" value="AB HYDROLASE SUPERFAMILY PROTEIN C4A8.06C"/>
    <property type="match status" value="1"/>
</dbReference>
<dbReference type="GO" id="GO:0016787">
    <property type="term" value="F:hydrolase activity"/>
    <property type="evidence" value="ECO:0007669"/>
    <property type="project" value="UniProtKB-KW"/>
</dbReference>
<evidence type="ECO:0000259" key="3">
    <source>
        <dbReference type="Pfam" id="PF07859"/>
    </source>
</evidence>
<dbReference type="InParanoid" id="S8DP21"/>
<dbReference type="InterPro" id="IPR029058">
    <property type="entry name" value="AB_hydrolase_fold"/>
</dbReference>
<evidence type="ECO:0000256" key="1">
    <source>
        <dbReference type="ARBA" id="ARBA00022801"/>
    </source>
</evidence>
<evidence type="ECO:0000313" key="4">
    <source>
        <dbReference type="EMBL" id="EPS94367.1"/>
    </source>
</evidence>
<dbReference type="AlphaFoldDB" id="S8DP21"/>
<feature type="domain" description="Alpha/beta hydrolase fold-3" evidence="3">
    <location>
        <begin position="139"/>
        <end position="379"/>
    </location>
</feature>
<evidence type="ECO:0000313" key="5">
    <source>
        <dbReference type="Proteomes" id="UP000015241"/>
    </source>
</evidence>
<organism evidence="4 5">
    <name type="scientific">Fomitopsis schrenkii</name>
    <name type="common">Brown rot fungus</name>
    <dbReference type="NCBI Taxonomy" id="2126942"/>
    <lineage>
        <taxon>Eukaryota</taxon>
        <taxon>Fungi</taxon>
        <taxon>Dikarya</taxon>
        <taxon>Basidiomycota</taxon>
        <taxon>Agaricomycotina</taxon>
        <taxon>Agaricomycetes</taxon>
        <taxon>Polyporales</taxon>
        <taxon>Fomitopsis</taxon>
    </lineage>
</organism>
<accession>S8DP21</accession>
<dbReference type="Gene3D" id="3.40.50.1820">
    <property type="entry name" value="alpha/beta hydrolase"/>
    <property type="match status" value="1"/>
</dbReference>
<dbReference type="SUPFAM" id="SSF53474">
    <property type="entry name" value="alpha/beta-Hydrolases"/>
    <property type="match status" value="1"/>
</dbReference>
<protein>
    <recommendedName>
        <fullName evidence="3">Alpha/beta hydrolase fold-3 domain-containing protein</fullName>
    </recommendedName>
</protein>